<proteinExistence type="predicted"/>
<feature type="region of interest" description="Disordered" evidence="1">
    <location>
        <begin position="57"/>
        <end position="146"/>
    </location>
</feature>
<keyword evidence="3" id="KW-1185">Reference proteome</keyword>
<name>A0A918ZRU8_9ACTN</name>
<protein>
    <submittedName>
        <fullName evidence="2">Uncharacterized protein</fullName>
    </submittedName>
</protein>
<dbReference type="Proteomes" id="UP000641386">
    <property type="component" value="Unassembled WGS sequence"/>
</dbReference>
<accession>A0A918ZRU8</accession>
<reference evidence="2" key="1">
    <citation type="journal article" date="2014" name="Int. J. Syst. Evol. Microbiol.">
        <title>Complete genome sequence of Corynebacterium casei LMG S-19264T (=DSM 44701T), isolated from a smear-ripened cheese.</title>
        <authorList>
            <consortium name="US DOE Joint Genome Institute (JGI-PGF)"/>
            <person name="Walter F."/>
            <person name="Albersmeier A."/>
            <person name="Kalinowski J."/>
            <person name="Ruckert C."/>
        </authorList>
    </citation>
    <scope>NUCLEOTIDE SEQUENCE</scope>
    <source>
        <strain evidence="2">JCM 3302</strain>
    </source>
</reference>
<evidence type="ECO:0000313" key="3">
    <source>
        <dbReference type="Proteomes" id="UP000641386"/>
    </source>
</evidence>
<dbReference type="EMBL" id="BNBC01000006">
    <property type="protein sequence ID" value="GHE65490.1"/>
    <property type="molecule type" value="Genomic_DNA"/>
</dbReference>
<organism evidence="2 3">
    <name type="scientific">Streptomyces spiralis</name>
    <dbReference type="NCBI Taxonomy" id="66376"/>
    <lineage>
        <taxon>Bacteria</taxon>
        <taxon>Bacillati</taxon>
        <taxon>Actinomycetota</taxon>
        <taxon>Actinomycetes</taxon>
        <taxon>Kitasatosporales</taxon>
        <taxon>Streptomycetaceae</taxon>
        <taxon>Streptomyces</taxon>
    </lineage>
</organism>
<feature type="compositionally biased region" description="Low complexity" evidence="1">
    <location>
        <begin position="57"/>
        <end position="72"/>
    </location>
</feature>
<comment type="caution">
    <text evidence="2">The sequence shown here is derived from an EMBL/GenBank/DDBJ whole genome shotgun (WGS) entry which is preliminary data.</text>
</comment>
<dbReference type="AlphaFoldDB" id="A0A918ZRU8"/>
<sequence>MIDETPPRALTLLTAVLLTLLGLLTGFHAAPVVAGQPEAPPVGHHARTTVHAHTAPHTTLHADAAPHAPPHAGDQCADACTAQAGVRHELHGERPAPPGHLAITPDTTAAPATTPARTPPSRAPDPASPGHPVPDRGRAPPAPSGT</sequence>
<dbReference type="RefSeq" id="WP_189898465.1">
    <property type="nucleotide sequence ID" value="NZ_BNBC01000006.1"/>
</dbReference>
<evidence type="ECO:0000313" key="2">
    <source>
        <dbReference type="EMBL" id="GHE65490.1"/>
    </source>
</evidence>
<reference evidence="2" key="2">
    <citation type="submission" date="2020-09" db="EMBL/GenBank/DDBJ databases">
        <authorList>
            <person name="Sun Q."/>
            <person name="Ohkuma M."/>
        </authorList>
    </citation>
    <scope>NUCLEOTIDE SEQUENCE</scope>
    <source>
        <strain evidence="2">JCM 3302</strain>
    </source>
</reference>
<gene>
    <name evidence="2" type="ORF">GCM10014715_18890</name>
</gene>
<evidence type="ECO:0000256" key="1">
    <source>
        <dbReference type="SAM" id="MobiDB-lite"/>
    </source>
</evidence>
<feature type="compositionally biased region" description="Low complexity" evidence="1">
    <location>
        <begin position="104"/>
        <end position="116"/>
    </location>
</feature>
<feature type="compositionally biased region" description="Pro residues" evidence="1">
    <location>
        <begin position="117"/>
        <end position="132"/>
    </location>
</feature>